<dbReference type="InterPro" id="IPR017146">
    <property type="entry name" value="Lanti_2_LanM"/>
</dbReference>
<organism evidence="3 4">
    <name type="scientific">Roseburia faecis</name>
    <dbReference type="NCBI Taxonomy" id="301302"/>
    <lineage>
        <taxon>Bacteria</taxon>
        <taxon>Bacillati</taxon>
        <taxon>Bacillota</taxon>
        <taxon>Clostridia</taxon>
        <taxon>Lachnospirales</taxon>
        <taxon>Lachnospiraceae</taxon>
        <taxon>Roseburia</taxon>
    </lineage>
</organism>
<evidence type="ECO:0000256" key="1">
    <source>
        <dbReference type="PIRSR" id="PIRSR607822-1"/>
    </source>
</evidence>
<dbReference type="InterPro" id="IPR007822">
    <property type="entry name" value="LANC-like"/>
</dbReference>
<name>A0A173RYU0_9FIRM</name>
<keyword evidence="1" id="KW-0479">Metal-binding</keyword>
<keyword evidence="1" id="KW-0862">Zinc</keyword>
<dbReference type="InterPro" id="IPR012341">
    <property type="entry name" value="6hp_glycosidase-like_sf"/>
</dbReference>
<dbReference type="GO" id="GO:0005886">
    <property type="term" value="C:plasma membrane"/>
    <property type="evidence" value="ECO:0007669"/>
    <property type="project" value="TreeGrafter"/>
</dbReference>
<dbReference type="InterPro" id="IPR025410">
    <property type="entry name" value="Lant_dehyd"/>
</dbReference>
<dbReference type="PRINTS" id="PR01950">
    <property type="entry name" value="LANCSUPER"/>
</dbReference>
<dbReference type="SMART" id="SM01260">
    <property type="entry name" value="LANC_like"/>
    <property type="match status" value="1"/>
</dbReference>
<dbReference type="RefSeq" id="WP_055261654.1">
    <property type="nucleotide sequence ID" value="NZ_CYXV01000003.1"/>
</dbReference>
<dbReference type="PIRSF" id="PIRSF037228">
    <property type="entry name" value="Lant_mod_RumM"/>
    <property type="match status" value="1"/>
</dbReference>
<dbReference type="AlphaFoldDB" id="A0A173RYU0"/>
<dbReference type="NCBIfam" id="TIGR03897">
    <property type="entry name" value="lanti_2_LanM"/>
    <property type="match status" value="1"/>
</dbReference>
<dbReference type="PANTHER" id="PTHR12736">
    <property type="entry name" value="LANC-LIKE PROTEIN"/>
    <property type="match status" value="1"/>
</dbReference>
<evidence type="ECO:0000259" key="2">
    <source>
        <dbReference type="Pfam" id="PF13575"/>
    </source>
</evidence>
<dbReference type="Gene3D" id="1.50.10.10">
    <property type="match status" value="1"/>
</dbReference>
<accession>A0A173RYU0</accession>
<sequence>MHKTKNTYLFEREYDKENSGVVDEALKRYWTNILGAEVISDLKNLYGIDIDSTLIGTNTYTTNQKNLDEIQELSNNFFSKNWSGDKITYNGKDVVFGSFFSQLVEFSTELLPENTENSIVESFTDSVLTQLCKICISTLMFEMYILKKEKKLRGKDAVAEYVFFNKKYLRSKEYVKCIFEIYPCLERLIFECIRNALDNYKIFVDRLAQDHDLIVEKLCEGKNFSHILKIKGGISDSHKKGSSVFIVSLDNGYQIVYKPHSLECEEKYQTFLDFVSKGCKYTIGKYTILNCGKYGWEEYVQQADCHTEAEVKRYFYRFGMLIFANYILNTNDLHVENLIAVGETPIIIDTETILGNYRVDYAETARDRIHLIIQDSVLYSGLLPCYKYAQAGHGINMGAINGSAGDEYPITIPRIKDNFTSNMHFEYVHPVTEENSNQVILKGRSVDPTKYKQEVNEGFCDAYLNLLKRKKKALEAVKVFCNINIRYLVQDTQRYSMILHTSYHPDFLQNAMFRELMLCSLLKDYKKVQGNIEIVRSEIMDMLEMDIPYFYMNSSDTDLFDSRGKAIHKYFRESSFHYVEKKIKKLSRKDMTTQSIYLQIALTKLNELDFEQRVMRQVKSEHKAVDKSTITKSIMLITKCLMDKAIFSDDKSDVNWIGVFAGGESENATWQVRPLDNYLYEGLPGVAIFFAALNKIFSDDKYNQILEGISKALFTYTDEMYLRQRGSENESSGVFCGEASLLYTYEILYQLTSEEKYITYSKKQIEVVSKIVNSDQYFDIIYGNAGALLAILNMYKVFPEKKYLEMAISIGDSLIEKQEKNGGWKGKTSANELAGFSHGASGISYALYRLWHLTKEKKYCVSAKRGFLFENSLYDAQEGNWKDKRCFKDIQFGDNKKFMTSWCHGAAGILLSRVKCYDEMYLEEFLTKDIENAIKAIIRHGMFDNNCLCHGNLGNSEILSECAKNTGNLEAKKMSNILLNYAVNNILSGNFDCGRAYLFGHKIPGFMTGLAGMGYSLLRHIDETLPCILAIEL</sequence>
<feature type="domain" description="Lantibiotic biosynthesis protein dehydration" evidence="2">
    <location>
        <begin position="182"/>
        <end position="552"/>
    </location>
</feature>
<evidence type="ECO:0000313" key="4">
    <source>
        <dbReference type="Proteomes" id="UP000095495"/>
    </source>
</evidence>
<dbReference type="GO" id="GO:0031179">
    <property type="term" value="P:peptide modification"/>
    <property type="evidence" value="ECO:0007669"/>
    <property type="project" value="InterPro"/>
</dbReference>
<dbReference type="GO" id="GO:0005975">
    <property type="term" value="P:carbohydrate metabolic process"/>
    <property type="evidence" value="ECO:0007669"/>
    <property type="project" value="InterPro"/>
</dbReference>
<dbReference type="SUPFAM" id="SSF158745">
    <property type="entry name" value="LanC-like"/>
    <property type="match status" value="1"/>
</dbReference>
<feature type="binding site" evidence="1">
    <location>
        <position position="903"/>
    </location>
    <ligand>
        <name>Zn(2+)</name>
        <dbReference type="ChEBI" id="CHEBI:29105"/>
    </ligand>
</feature>
<dbReference type="PANTHER" id="PTHR12736:SF7">
    <property type="entry name" value="LANC-LIKE PROTEIN 3"/>
    <property type="match status" value="1"/>
</dbReference>
<feature type="binding site" evidence="1">
    <location>
        <position position="949"/>
    </location>
    <ligand>
        <name>Zn(2+)</name>
        <dbReference type="ChEBI" id="CHEBI:29105"/>
    </ligand>
</feature>
<dbReference type="Proteomes" id="UP000095495">
    <property type="component" value="Unassembled WGS sequence"/>
</dbReference>
<evidence type="ECO:0000313" key="3">
    <source>
        <dbReference type="EMBL" id="CUM82729.1"/>
    </source>
</evidence>
<feature type="binding site" evidence="1">
    <location>
        <position position="950"/>
    </location>
    <ligand>
        <name>Zn(2+)</name>
        <dbReference type="ChEBI" id="CHEBI:29105"/>
    </ligand>
</feature>
<proteinExistence type="predicted"/>
<dbReference type="Pfam" id="PF05147">
    <property type="entry name" value="LANC_like"/>
    <property type="match status" value="1"/>
</dbReference>
<dbReference type="CDD" id="cd04792">
    <property type="entry name" value="LanM-like"/>
    <property type="match status" value="1"/>
</dbReference>
<reference evidence="3 4" key="1">
    <citation type="submission" date="2015-09" db="EMBL/GenBank/DDBJ databases">
        <authorList>
            <consortium name="Pathogen Informatics"/>
        </authorList>
    </citation>
    <scope>NUCLEOTIDE SEQUENCE [LARGE SCALE GENOMIC DNA]</scope>
    <source>
        <strain evidence="3 4">2789STDY5608863</strain>
    </source>
</reference>
<dbReference type="EMBL" id="CYXV01000003">
    <property type="protein sequence ID" value="CUM82729.1"/>
    <property type="molecule type" value="Genomic_DNA"/>
</dbReference>
<dbReference type="Pfam" id="PF13575">
    <property type="entry name" value="DUF4135"/>
    <property type="match status" value="1"/>
</dbReference>
<protein>
    <submittedName>
        <fullName evidence="3">Lantibiotic modifying enzyme</fullName>
    </submittedName>
</protein>
<dbReference type="GO" id="GO:0046872">
    <property type="term" value="F:metal ion binding"/>
    <property type="evidence" value="ECO:0007669"/>
    <property type="project" value="UniProtKB-KW"/>
</dbReference>
<gene>
    <name evidence="3" type="ORF">ERS852420_00931</name>
</gene>